<dbReference type="Proteomes" id="UP000025227">
    <property type="component" value="Unplaced"/>
</dbReference>
<proteinExistence type="predicted"/>
<dbReference type="PANTHER" id="PTHR47027">
    <property type="entry name" value="REVERSE TRANSCRIPTASE DOMAIN-CONTAINING PROTEIN"/>
    <property type="match status" value="1"/>
</dbReference>
<evidence type="ECO:0000313" key="2">
    <source>
        <dbReference type="WBParaSite" id="HCON_00171050-00001"/>
    </source>
</evidence>
<organism evidence="1 2">
    <name type="scientific">Haemonchus contortus</name>
    <name type="common">Barber pole worm</name>
    <dbReference type="NCBI Taxonomy" id="6289"/>
    <lineage>
        <taxon>Eukaryota</taxon>
        <taxon>Metazoa</taxon>
        <taxon>Ecdysozoa</taxon>
        <taxon>Nematoda</taxon>
        <taxon>Chromadorea</taxon>
        <taxon>Rhabditida</taxon>
        <taxon>Rhabditina</taxon>
        <taxon>Rhabditomorpha</taxon>
        <taxon>Strongyloidea</taxon>
        <taxon>Trichostrongylidae</taxon>
        <taxon>Haemonchus</taxon>
    </lineage>
</organism>
<accession>A0A7I4Z3P6</accession>
<dbReference type="PANTHER" id="PTHR47027:SF20">
    <property type="entry name" value="REVERSE TRANSCRIPTASE-LIKE PROTEIN WITH RNA-DIRECTED DNA POLYMERASE DOMAIN"/>
    <property type="match status" value="1"/>
</dbReference>
<dbReference type="AlphaFoldDB" id="A0A7I4Z3P6"/>
<evidence type="ECO:0000313" key="1">
    <source>
        <dbReference type="Proteomes" id="UP000025227"/>
    </source>
</evidence>
<reference evidence="2" key="1">
    <citation type="submission" date="2020-12" db="UniProtKB">
        <authorList>
            <consortium name="WormBaseParasite"/>
        </authorList>
    </citation>
    <scope>IDENTIFICATION</scope>
    <source>
        <strain evidence="2">MHco3</strain>
    </source>
</reference>
<dbReference type="WBParaSite" id="HCON_00171050-00001">
    <property type="protein sequence ID" value="HCON_00171050-00001"/>
    <property type="gene ID" value="HCON_00171050"/>
</dbReference>
<dbReference type="OrthoDB" id="410104at2759"/>
<protein>
    <submittedName>
        <fullName evidence="2">Reverse transcriptase domain-containing protein</fullName>
    </submittedName>
</protein>
<name>A0A7I4Z3P6_HAECO</name>
<keyword evidence="1" id="KW-1185">Reference proteome</keyword>
<sequence>MFDEGQPCKQAGLQRGFSTIDQIHIVTRLIEVSREYKMPLCLTFIDLKKSTVETEAVIEDLGNQGVPTYYVRTLRELFINFTTRISPFYGEVIINMECGARQGDIISPKLYTAAQAQRVLAEFNGAYVNIGLKRNLRKAIFMRNGIALDAFFTLNGMNTSEFSGHTHLGRGVNMKNDLAMKLSRRKRAAWEAFKNIEGVVKKTKSIRLRPHSFDIAVLPALTCALETWTLRKHDEHAVNDS</sequence>